<dbReference type="GO" id="GO:0003700">
    <property type="term" value="F:DNA-binding transcription factor activity"/>
    <property type="evidence" value="ECO:0007669"/>
    <property type="project" value="InterPro"/>
</dbReference>
<dbReference type="InterPro" id="IPR051011">
    <property type="entry name" value="Metal_resp_trans_reg"/>
</dbReference>
<dbReference type="eggNOG" id="COG0640">
    <property type="taxonomic scope" value="Bacteria"/>
</dbReference>
<reference evidence="6 7" key="1">
    <citation type="submission" date="2012-08" db="EMBL/GenBank/DDBJ databases">
        <title>Whole genome shotgun sequence of Austwickia chelonae NBRC 105200.</title>
        <authorList>
            <person name="Yoshida I."/>
            <person name="Hosoyama A."/>
            <person name="Tsuchikane K."/>
            <person name="Katsumata H."/>
            <person name="Ando Y."/>
            <person name="Ohji S."/>
            <person name="Hamada M."/>
            <person name="Tamura T."/>
            <person name="Yamazoe A."/>
            <person name="Yamazaki S."/>
            <person name="Fujita N."/>
        </authorList>
    </citation>
    <scope>NUCLEOTIDE SEQUENCE [LARGE SCALE GENOMIC DNA]</scope>
    <source>
        <strain evidence="6 7">NBRC 105200</strain>
    </source>
</reference>
<dbReference type="AlphaFoldDB" id="K6UNL9"/>
<dbReference type="SUPFAM" id="SSF46785">
    <property type="entry name" value="Winged helix' DNA-binding domain"/>
    <property type="match status" value="1"/>
</dbReference>
<name>K6UNL9_9MICO</name>
<comment type="caution">
    <text evidence="6">The sequence shown here is derived from an EMBL/GenBank/DDBJ whole genome shotgun (WGS) entry which is preliminary data.</text>
</comment>
<dbReference type="NCBIfam" id="NF033788">
    <property type="entry name" value="HTH_metalloreg"/>
    <property type="match status" value="1"/>
</dbReference>
<proteinExistence type="predicted"/>
<evidence type="ECO:0000256" key="4">
    <source>
        <dbReference type="SAM" id="MobiDB-lite"/>
    </source>
</evidence>
<dbReference type="PANTHER" id="PTHR43132">
    <property type="entry name" value="ARSENICAL RESISTANCE OPERON REPRESSOR ARSR-RELATED"/>
    <property type="match status" value="1"/>
</dbReference>
<dbReference type="GO" id="GO:0003677">
    <property type="term" value="F:DNA binding"/>
    <property type="evidence" value="ECO:0007669"/>
    <property type="project" value="UniProtKB-KW"/>
</dbReference>
<dbReference type="InterPro" id="IPR036390">
    <property type="entry name" value="WH_DNA-bd_sf"/>
</dbReference>
<evidence type="ECO:0000259" key="5">
    <source>
        <dbReference type="PROSITE" id="PS50987"/>
    </source>
</evidence>
<dbReference type="OrthoDB" id="9810923at2"/>
<dbReference type="CDD" id="cd00090">
    <property type="entry name" value="HTH_ARSR"/>
    <property type="match status" value="1"/>
</dbReference>
<feature type="region of interest" description="Disordered" evidence="4">
    <location>
        <begin position="93"/>
        <end position="116"/>
    </location>
</feature>
<gene>
    <name evidence="6" type="ORF">AUCHE_18_00810</name>
</gene>
<evidence type="ECO:0000256" key="2">
    <source>
        <dbReference type="ARBA" id="ARBA00023125"/>
    </source>
</evidence>
<dbReference type="PANTHER" id="PTHR43132:SF6">
    <property type="entry name" value="HTH-TYPE TRANSCRIPTIONAL REPRESSOR CZRA"/>
    <property type="match status" value="1"/>
</dbReference>
<dbReference type="PRINTS" id="PR00778">
    <property type="entry name" value="HTHARSR"/>
</dbReference>
<dbReference type="Pfam" id="PF01022">
    <property type="entry name" value="HTH_5"/>
    <property type="match status" value="1"/>
</dbReference>
<dbReference type="InterPro" id="IPR001845">
    <property type="entry name" value="HTH_ArsR_DNA-bd_dom"/>
</dbReference>
<keyword evidence="3" id="KW-0804">Transcription</keyword>
<dbReference type="InterPro" id="IPR036388">
    <property type="entry name" value="WH-like_DNA-bd_sf"/>
</dbReference>
<dbReference type="Gene3D" id="1.10.10.10">
    <property type="entry name" value="Winged helix-like DNA-binding domain superfamily/Winged helix DNA-binding domain"/>
    <property type="match status" value="1"/>
</dbReference>
<evidence type="ECO:0000256" key="1">
    <source>
        <dbReference type="ARBA" id="ARBA00023015"/>
    </source>
</evidence>
<dbReference type="EMBL" id="BAGZ01000018">
    <property type="protein sequence ID" value="GAB79081.1"/>
    <property type="molecule type" value="Genomic_DNA"/>
</dbReference>
<dbReference type="SMART" id="SM00418">
    <property type="entry name" value="HTH_ARSR"/>
    <property type="match status" value="1"/>
</dbReference>
<dbReference type="Proteomes" id="UP000008495">
    <property type="component" value="Unassembled WGS sequence"/>
</dbReference>
<evidence type="ECO:0000313" key="7">
    <source>
        <dbReference type="Proteomes" id="UP000008495"/>
    </source>
</evidence>
<feature type="domain" description="HTH arsR-type" evidence="5">
    <location>
        <begin position="8"/>
        <end position="101"/>
    </location>
</feature>
<sequence>MSSERMEIASRWLATADLFKVLSAPLRIGIIELLVERPRNVSELVDALGAPQPLISQHLRILRETCLVQGNRSGRETTYSLMDDHVAHIVRDAIAHTSEHDPSKPKETHQPRKDPT</sequence>
<dbReference type="STRING" id="100225.SAMN05421595_2942"/>
<evidence type="ECO:0000256" key="3">
    <source>
        <dbReference type="ARBA" id="ARBA00023163"/>
    </source>
</evidence>
<accession>K6UNL9</accession>
<dbReference type="PROSITE" id="PS50987">
    <property type="entry name" value="HTH_ARSR_2"/>
    <property type="match status" value="1"/>
</dbReference>
<dbReference type="InterPro" id="IPR011991">
    <property type="entry name" value="ArsR-like_HTH"/>
</dbReference>
<protein>
    <submittedName>
        <fullName evidence="6">Putative ArsR family transcriptional regulator</fullName>
    </submittedName>
</protein>
<keyword evidence="2" id="KW-0238">DNA-binding</keyword>
<keyword evidence="1" id="KW-0805">Transcription regulation</keyword>
<organism evidence="6 7">
    <name type="scientific">Austwickia chelonae NBRC 105200</name>
    <dbReference type="NCBI Taxonomy" id="1184607"/>
    <lineage>
        <taxon>Bacteria</taxon>
        <taxon>Bacillati</taxon>
        <taxon>Actinomycetota</taxon>
        <taxon>Actinomycetes</taxon>
        <taxon>Micrococcales</taxon>
        <taxon>Dermatophilaceae</taxon>
        <taxon>Austwickia</taxon>
    </lineage>
</organism>
<keyword evidence="7" id="KW-1185">Reference proteome</keyword>
<evidence type="ECO:0000313" key="6">
    <source>
        <dbReference type="EMBL" id="GAB79081.1"/>
    </source>
</evidence>
<dbReference type="RefSeq" id="WP_006503838.1">
    <property type="nucleotide sequence ID" value="NZ_BAGZ01000018.1"/>
</dbReference>